<dbReference type="GO" id="GO:0046872">
    <property type="term" value="F:metal ion binding"/>
    <property type="evidence" value="ECO:0007669"/>
    <property type="project" value="UniProtKB-KW"/>
</dbReference>
<feature type="signal peptide" evidence="6">
    <location>
        <begin position="1"/>
        <end position="20"/>
    </location>
</feature>
<evidence type="ECO:0000256" key="2">
    <source>
        <dbReference type="ARBA" id="ARBA00011062"/>
    </source>
</evidence>
<evidence type="ECO:0000256" key="5">
    <source>
        <dbReference type="ARBA" id="ARBA00022801"/>
    </source>
</evidence>
<dbReference type="InterPro" id="IPR036523">
    <property type="entry name" value="SurE-like_sf"/>
</dbReference>
<dbReference type="GO" id="GO:0008253">
    <property type="term" value="F:5'-nucleotidase activity"/>
    <property type="evidence" value="ECO:0007669"/>
    <property type="project" value="UniProtKB-EC"/>
</dbReference>
<organism evidence="8 9">
    <name type="scientific">Novosphingobium marinum</name>
    <dbReference type="NCBI Taxonomy" id="1514948"/>
    <lineage>
        <taxon>Bacteria</taxon>
        <taxon>Pseudomonadati</taxon>
        <taxon>Pseudomonadota</taxon>
        <taxon>Alphaproteobacteria</taxon>
        <taxon>Sphingomonadales</taxon>
        <taxon>Sphingomonadaceae</taxon>
        <taxon>Novosphingobium</taxon>
    </lineage>
</organism>
<dbReference type="PANTHER" id="PTHR30457:SF0">
    <property type="entry name" value="PHOSPHATASE, PUTATIVE (AFU_ORTHOLOGUE AFUA_4G01070)-RELATED"/>
    <property type="match status" value="1"/>
</dbReference>
<dbReference type="AlphaFoldDB" id="A0A7Y9XUR9"/>
<comment type="caution">
    <text evidence="8">The sequence shown here is derived from an EMBL/GenBank/DDBJ whole genome shotgun (WGS) entry which is preliminary data.</text>
</comment>
<dbReference type="SUPFAM" id="SSF64167">
    <property type="entry name" value="SurE-like"/>
    <property type="match status" value="1"/>
</dbReference>
<dbReference type="Proteomes" id="UP000522081">
    <property type="component" value="Unassembled WGS sequence"/>
</dbReference>
<evidence type="ECO:0000256" key="4">
    <source>
        <dbReference type="ARBA" id="ARBA00022723"/>
    </source>
</evidence>
<keyword evidence="4" id="KW-0479">Metal-binding</keyword>
<accession>A0A7Y9XUR9</accession>
<reference evidence="8 9" key="1">
    <citation type="submission" date="2020-07" db="EMBL/GenBank/DDBJ databases">
        <title>Genomic Encyclopedia of Type Strains, Phase IV (KMG-IV): sequencing the most valuable type-strain genomes for metagenomic binning, comparative biology and taxonomic classification.</title>
        <authorList>
            <person name="Goeker M."/>
        </authorList>
    </citation>
    <scope>NUCLEOTIDE SEQUENCE [LARGE SCALE GENOMIC DNA]</scope>
    <source>
        <strain evidence="8 9">DSM 29043</strain>
    </source>
</reference>
<dbReference type="PANTHER" id="PTHR30457">
    <property type="entry name" value="5'-NUCLEOTIDASE SURE"/>
    <property type="match status" value="1"/>
</dbReference>
<evidence type="ECO:0000313" key="8">
    <source>
        <dbReference type="EMBL" id="NYH94840.1"/>
    </source>
</evidence>
<evidence type="ECO:0000256" key="3">
    <source>
        <dbReference type="ARBA" id="ARBA00012643"/>
    </source>
</evidence>
<name>A0A7Y9XUR9_9SPHN</name>
<dbReference type="RefSeq" id="WP_179406786.1">
    <property type="nucleotide sequence ID" value="NZ_BMGF01000006.1"/>
</dbReference>
<feature type="chain" id="PRO_5030520531" description="5'-nucleotidase" evidence="6">
    <location>
        <begin position="21"/>
        <end position="328"/>
    </location>
</feature>
<keyword evidence="5 8" id="KW-0378">Hydrolase</keyword>
<keyword evidence="6" id="KW-0732">Signal</keyword>
<evidence type="ECO:0000256" key="6">
    <source>
        <dbReference type="SAM" id="SignalP"/>
    </source>
</evidence>
<dbReference type="Gene3D" id="3.40.1210.10">
    <property type="entry name" value="Survival protein SurE-like phosphatase/nucleotidase"/>
    <property type="match status" value="1"/>
</dbReference>
<comment type="similarity">
    <text evidence="2">Belongs to the SurE nucleotidase family.</text>
</comment>
<dbReference type="Pfam" id="PF01975">
    <property type="entry name" value="SurE"/>
    <property type="match status" value="1"/>
</dbReference>
<feature type="domain" description="Survival protein SurE-like phosphatase/nucleotidase" evidence="7">
    <location>
        <begin position="23"/>
        <end position="235"/>
    </location>
</feature>
<evidence type="ECO:0000256" key="1">
    <source>
        <dbReference type="ARBA" id="ARBA00000815"/>
    </source>
</evidence>
<comment type="catalytic activity">
    <reaction evidence="1">
        <text>a ribonucleoside 5'-phosphate + H2O = a ribonucleoside + phosphate</text>
        <dbReference type="Rhea" id="RHEA:12484"/>
        <dbReference type="ChEBI" id="CHEBI:15377"/>
        <dbReference type="ChEBI" id="CHEBI:18254"/>
        <dbReference type="ChEBI" id="CHEBI:43474"/>
        <dbReference type="ChEBI" id="CHEBI:58043"/>
        <dbReference type="EC" id="3.1.3.5"/>
    </reaction>
</comment>
<protein>
    <recommendedName>
        <fullName evidence="3">5'-nucleotidase</fullName>
        <ecNumber evidence="3">3.1.3.5</ecNumber>
    </recommendedName>
</protein>
<dbReference type="EMBL" id="JACBZF010000002">
    <property type="protein sequence ID" value="NYH94840.1"/>
    <property type="molecule type" value="Genomic_DNA"/>
</dbReference>
<sequence>MRFSIFIACAFLFASPTAQARNIVLTNDDGLTSNVVALYRALRHAGHDVVVSVPCTNQSGMSAAISIARPLTPLDRPCLNDAAQAGDPATGMMTRDDLPAGDFHHVDGTPVMALLYGLDVAGMERWGGQPDLVLSGPNEGQNVGAMIMASGTVSNAQLAAVRGIPAMALSAGTNSRGDDLANPLSARIAARVLELIDALEDNAGGGPLLPQGLALNVNFPDTLEGAQWRLTRVGTYMAYRIEFTENMAESASPAMRAMAEARGAQVPPLPGLSFDINRNAPEPGQENDEGVVFRNGIAVSPMQAGYAAASSSAAFVAWQLDDLFAEGE</sequence>
<dbReference type="EC" id="3.1.3.5" evidence="3"/>
<proteinExistence type="inferred from homology"/>
<evidence type="ECO:0000313" key="9">
    <source>
        <dbReference type="Proteomes" id="UP000522081"/>
    </source>
</evidence>
<evidence type="ECO:0000259" key="7">
    <source>
        <dbReference type="Pfam" id="PF01975"/>
    </source>
</evidence>
<keyword evidence="9" id="KW-1185">Reference proteome</keyword>
<gene>
    <name evidence="8" type="ORF">FHS75_001159</name>
</gene>
<dbReference type="InterPro" id="IPR002828">
    <property type="entry name" value="SurE-like_Pase/nucleotidase"/>
</dbReference>
<dbReference type="InterPro" id="IPR030048">
    <property type="entry name" value="SurE"/>
</dbReference>